<evidence type="ECO:0000313" key="2">
    <source>
        <dbReference type="Proteomes" id="UP000053676"/>
    </source>
</evidence>
<name>W2TRW5_NECAM</name>
<evidence type="ECO:0000313" key="1">
    <source>
        <dbReference type="EMBL" id="ETN84568.1"/>
    </source>
</evidence>
<dbReference type="KEGG" id="nai:NECAME_06804"/>
<protein>
    <submittedName>
        <fullName evidence="1">Uncharacterized protein</fullName>
    </submittedName>
</protein>
<keyword evidence="2" id="KW-1185">Reference proteome</keyword>
<dbReference type="EMBL" id="KI657919">
    <property type="protein sequence ID" value="ETN84568.1"/>
    <property type="molecule type" value="Genomic_DNA"/>
</dbReference>
<accession>W2TRW5</accession>
<sequence>MASVGKSSRRRNMLYKTRGIGRAIEAATSKIERQLQGYAAELASLTEPPPKHTDEFERKVLVKKQATVMDNPFSMKHLLEEVISSE</sequence>
<reference evidence="2" key="1">
    <citation type="journal article" date="2014" name="Nat. Genet.">
        <title>Genome of the human hookworm Necator americanus.</title>
        <authorList>
            <person name="Tang Y.T."/>
            <person name="Gao X."/>
            <person name="Rosa B.A."/>
            <person name="Abubucker S."/>
            <person name="Hallsworth-Pepin K."/>
            <person name="Martin J."/>
            <person name="Tyagi R."/>
            <person name="Heizer E."/>
            <person name="Zhang X."/>
            <person name="Bhonagiri-Palsikar V."/>
            <person name="Minx P."/>
            <person name="Warren W.C."/>
            <person name="Wang Q."/>
            <person name="Zhan B."/>
            <person name="Hotez P.J."/>
            <person name="Sternberg P.W."/>
            <person name="Dougall A."/>
            <person name="Gaze S.T."/>
            <person name="Mulvenna J."/>
            <person name="Sotillo J."/>
            <person name="Ranganathan S."/>
            <person name="Rabelo E.M."/>
            <person name="Wilson R.K."/>
            <person name="Felgner P.L."/>
            <person name="Bethony J."/>
            <person name="Hawdon J.M."/>
            <person name="Gasser R.B."/>
            <person name="Loukas A."/>
            <person name="Mitreva M."/>
        </authorList>
    </citation>
    <scope>NUCLEOTIDE SEQUENCE [LARGE SCALE GENOMIC DNA]</scope>
</reference>
<dbReference type="AlphaFoldDB" id="W2TRW5"/>
<gene>
    <name evidence="1" type="ORF">NECAME_06804</name>
</gene>
<organism evidence="1 2">
    <name type="scientific">Necator americanus</name>
    <name type="common">Human hookworm</name>
    <dbReference type="NCBI Taxonomy" id="51031"/>
    <lineage>
        <taxon>Eukaryota</taxon>
        <taxon>Metazoa</taxon>
        <taxon>Ecdysozoa</taxon>
        <taxon>Nematoda</taxon>
        <taxon>Chromadorea</taxon>
        <taxon>Rhabditida</taxon>
        <taxon>Rhabditina</taxon>
        <taxon>Rhabditomorpha</taxon>
        <taxon>Strongyloidea</taxon>
        <taxon>Ancylostomatidae</taxon>
        <taxon>Bunostominae</taxon>
        <taxon>Necator</taxon>
    </lineage>
</organism>
<proteinExistence type="predicted"/>
<dbReference type="Proteomes" id="UP000053676">
    <property type="component" value="Unassembled WGS sequence"/>
</dbReference>